<feature type="compositionally biased region" description="Basic and acidic residues" evidence="1">
    <location>
        <begin position="85"/>
        <end position="97"/>
    </location>
</feature>
<feature type="region of interest" description="Disordered" evidence="1">
    <location>
        <begin position="47"/>
        <end position="110"/>
    </location>
</feature>
<organism evidence="2 3">
    <name type="scientific">Streptomyces cinereoruber</name>
    <dbReference type="NCBI Taxonomy" id="67260"/>
    <lineage>
        <taxon>Bacteria</taxon>
        <taxon>Bacillati</taxon>
        <taxon>Actinomycetota</taxon>
        <taxon>Actinomycetes</taxon>
        <taxon>Kitasatosporales</taxon>
        <taxon>Streptomycetaceae</taxon>
        <taxon>Streptomyces</taxon>
    </lineage>
</organism>
<name>A0AAV4KIE8_9ACTN</name>
<gene>
    <name evidence="2" type="ORF">GCM10010497_22630</name>
</gene>
<dbReference type="EMBL" id="BMSJ01000003">
    <property type="protein sequence ID" value="GGR19934.1"/>
    <property type="molecule type" value="Genomic_DNA"/>
</dbReference>
<evidence type="ECO:0000256" key="1">
    <source>
        <dbReference type="SAM" id="MobiDB-lite"/>
    </source>
</evidence>
<feature type="compositionally biased region" description="Low complexity" evidence="1">
    <location>
        <begin position="65"/>
        <end position="76"/>
    </location>
</feature>
<comment type="caution">
    <text evidence="2">The sequence shown here is derived from an EMBL/GenBank/DDBJ whole genome shotgun (WGS) entry which is preliminary data.</text>
</comment>
<sequence>MRTSTAIRAAAYEWTRARALRGLLRADEGPVTLLPVVRIAEGAVACRGDAREDPARPSRASRDSPGFFGAKAAGPAPRRRIAGAPERHPACEADSGKGNRCPGRPAQSAQ</sequence>
<evidence type="ECO:0000313" key="3">
    <source>
        <dbReference type="Proteomes" id="UP000642014"/>
    </source>
</evidence>
<reference evidence="2 3" key="1">
    <citation type="journal article" date="2014" name="Int. J. Syst. Evol. Microbiol.">
        <title>Complete genome sequence of Corynebacterium casei LMG S-19264T (=DSM 44701T), isolated from a smear-ripened cheese.</title>
        <authorList>
            <consortium name="US DOE Joint Genome Institute (JGI-PGF)"/>
            <person name="Walter F."/>
            <person name="Albersmeier A."/>
            <person name="Kalinowski J."/>
            <person name="Ruckert C."/>
        </authorList>
    </citation>
    <scope>NUCLEOTIDE SEQUENCE [LARGE SCALE GENOMIC DNA]</scope>
    <source>
        <strain evidence="2 3">JCM 4205</strain>
    </source>
</reference>
<evidence type="ECO:0000313" key="2">
    <source>
        <dbReference type="EMBL" id="GGR19934.1"/>
    </source>
</evidence>
<protein>
    <submittedName>
        <fullName evidence="2">Uncharacterized protein</fullName>
    </submittedName>
</protein>
<dbReference type="Proteomes" id="UP000642014">
    <property type="component" value="Unassembled WGS sequence"/>
</dbReference>
<dbReference type="AlphaFoldDB" id="A0AAV4KIE8"/>
<proteinExistence type="predicted"/>
<feature type="compositionally biased region" description="Basic and acidic residues" evidence="1">
    <location>
        <begin position="48"/>
        <end position="62"/>
    </location>
</feature>
<accession>A0AAV4KIE8</accession>